<reference evidence="1" key="2">
    <citation type="journal article" date="2019" name="Genome Biol. Evol.">
        <title>Day and night: Metabolic profiles and evolutionary relationships of six axenic non-marine cyanobacteria.</title>
        <authorList>
            <person name="Will S.E."/>
            <person name="Henke P."/>
            <person name="Boedeker C."/>
            <person name="Huang S."/>
            <person name="Brinkmann H."/>
            <person name="Rohde M."/>
            <person name="Jarek M."/>
            <person name="Friedl T."/>
            <person name="Seufert S."/>
            <person name="Schumacher M."/>
            <person name="Overmann J."/>
            <person name="Neumann-Schaal M."/>
            <person name="Petersen J."/>
        </authorList>
    </citation>
    <scope>NUCLEOTIDE SEQUENCE [LARGE SCALE GENOMIC DNA]</scope>
    <source>
        <strain evidence="1">PCC 7102</strain>
    </source>
</reference>
<evidence type="ECO:0000313" key="1">
    <source>
        <dbReference type="EMBL" id="RUT07302.1"/>
    </source>
</evidence>
<organism evidence="1 2">
    <name type="scientific">Dulcicalothrix desertica PCC 7102</name>
    <dbReference type="NCBI Taxonomy" id="232991"/>
    <lineage>
        <taxon>Bacteria</taxon>
        <taxon>Bacillati</taxon>
        <taxon>Cyanobacteriota</taxon>
        <taxon>Cyanophyceae</taxon>
        <taxon>Nostocales</taxon>
        <taxon>Calotrichaceae</taxon>
        <taxon>Dulcicalothrix</taxon>
    </lineage>
</organism>
<name>A0A3S1J466_9CYAN</name>
<dbReference type="EMBL" id="RSCL01000005">
    <property type="protein sequence ID" value="RUT07302.1"/>
    <property type="molecule type" value="Genomic_DNA"/>
</dbReference>
<protein>
    <submittedName>
        <fullName evidence="1">Uncharacterized protein</fullName>
    </submittedName>
</protein>
<dbReference type="RefSeq" id="WP_158632816.1">
    <property type="nucleotide sequence ID" value="NZ_RSCL01000005.1"/>
</dbReference>
<proteinExistence type="predicted"/>
<evidence type="ECO:0000313" key="2">
    <source>
        <dbReference type="Proteomes" id="UP000271624"/>
    </source>
</evidence>
<comment type="caution">
    <text evidence="1">The sequence shown here is derived from an EMBL/GenBank/DDBJ whole genome shotgun (WGS) entry which is preliminary data.</text>
</comment>
<dbReference type="Proteomes" id="UP000271624">
    <property type="component" value="Unassembled WGS sequence"/>
</dbReference>
<dbReference type="AlphaFoldDB" id="A0A3S1J466"/>
<accession>A0A3S1J466</accession>
<gene>
    <name evidence="1" type="ORF">DSM106972_025630</name>
</gene>
<keyword evidence="2" id="KW-1185">Reference proteome</keyword>
<sequence>MTLPKKNNPLSEQITIRFTKADYDALTSIPQYREKLRALIVEWLNSQEKEKEE</sequence>
<reference evidence="1" key="1">
    <citation type="submission" date="2018-12" db="EMBL/GenBank/DDBJ databases">
        <authorList>
            <person name="Will S."/>
            <person name="Neumann-Schaal M."/>
            <person name="Henke P."/>
        </authorList>
    </citation>
    <scope>NUCLEOTIDE SEQUENCE</scope>
    <source>
        <strain evidence="1">PCC 7102</strain>
    </source>
</reference>